<keyword evidence="8" id="KW-0460">Magnesium</keyword>
<dbReference type="InterPro" id="IPR045861">
    <property type="entry name" value="CorA_cytoplasmic_dom"/>
</dbReference>
<keyword evidence="5 8" id="KW-0812">Transmembrane</keyword>
<dbReference type="SUPFAM" id="SSF144083">
    <property type="entry name" value="Magnesium transport protein CorA, transmembrane region"/>
    <property type="match status" value="1"/>
</dbReference>
<dbReference type="NCBIfam" id="TIGR00383">
    <property type="entry name" value="corA"/>
    <property type="match status" value="1"/>
</dbReference>
<dbReference type="Proteomes" id="UP001610063">
    <property type="component" value="Unassembled WGS sequence"/>
</dbReference>
<keyword evidence="7 8" id="KW-0472">Membrane</keyword>
<dbReference type="Pfam" id="PF01544">
    <property type="entry name" value="CorA"/>
    <property type="match status" value="1"/>
</dbReference>
<comment type="caution">
    <text evidence="9">The sequence shown here is derived from an EMBL/GenBank/DDBJ whole genome shotgun (WGS) entry which is preliminary data.</text>
</comment>
<gene>
    <name evidence="8 9" type="primary">corA</name>
    <name evidence="9" type="ORF">ACHKAR_10905</name>
</gene>
<feature type="transmembrane region" description="Helical" evidence="8">
    <location>
        <begin position="312"/>
        <end position="332"/>
    </location>
</feature>
<sequence>MNNPFNDLKKLNPIKYSPISFSRKRPKTGLAPGSLIYTGKVHTDHVNIHVIDYTDERIDEVDIEDVNDLQQYNKPNSVTWINIQGLHDVDIISKIGEMMGLHPLTLEDILDTNQRPKVEEFDEHLYISLKMINHLDNLNKIDIEQVSLVIHENFVICFQEKPGDVFNDIRSRLKNGKGRARKRGADYLAYMLLDIIIDYYYETLDQVWARIEVLENFVVRRPQRIQLKDIQLLRKDLIQLRRFMYPVRDVVHALSSRSSSYFSDNTLMFIRDTYDHAVQVVENLDTYREILTSVMDLYLSQLSIKMNEVMKVLTIIATIFIPLTFIAGIYGMNFEHMPELGWAISYPVGFYSLIGVVTLVMIVYMKSRRWL</sequence>
<accession>A0ABW7N904</accession>
<protein>
    <recommendedName>
        <fullName evidence="8">Magnesium transport protein CorA</fullName>
    </recommendedName>
</protein>
<proteinExistence type="inferred from homology"/>
<evidence type="ECO:0000256" key="1">
    <source>
        <dbReference type="ARBA" id="ARBA00004651"/>
    </source>
</evidence>
<evidence type="ECO:0000256" key="5">
    <source>
        <dbReference type="ARBA" id="ARBA00022692"/>
    </source>
</evidence>
<keyword evidence="6 8" id="KW-1133">Transmembrane helix</keyword>
<dbReference type="Gene3D" id="3.30.460.20">
    <property type="entry name" value="CorA soluble domain-like"/>
    <property type="match status" value="1"/>
</dbReference>
<evidence type="ECO:0000256" key="7">
    <source>
        <dbReference type="ARBA" id="ARBA00023136"/>
    </source>
</evidence>
<evidence type="ECO:0000256" key="3">
    <source>
        <dbReference type="ARBA" id="ARBA00022448"/>
    </source>
</evidence>
<evidence type="ECO:0000256" key="6">
    <source>
        <dbReference type="ARBA" id="ARBA00022989"/>
    </source>
</evidence>
<comment type="subcellular location">
    <subcellularLocation>
        <location evidence="1">Cell membrane</location>
        <topology evidence="1">Multi-pass membrane protein</topology>
    </subcellularLocation>
    <subcellularLocation>
        <location evidence="8">Membrane</location>
        <topology evidence="8">Multi-pass membrane protein</topology>
    </subcellularLocation>
</comment>
<keyword evidence="4 8" id="KW-1003">Cell membrane</keyword>
<dbReference type="PANTHER" id="PTHR46494:SF1">
    <property type="entry name" value="CORA FAMILY METAL ION TRANSPORTER (EUROFUNG)"/>
    <property type="match status" value="1"/>
</dbReference>
<dbReference type="Gene3D" id="1.20.58.340">
    <property type="entry name" value="Magnesium transport protein CorA, transmembrane region"/>
    <property type="match status" value="2"/>
</dbReference>
<keyword evidence="3 8" id="KW-0813">Transport</keyword>
<comment type="function">
    <text evidence="8">Mediates influx of magnesium ions.</text>
</comment>
<evidence type="ECO:0000256" key="4">
    <source>
        <dbReference type="ARBA" id="ARBA00022475"/>
    </source>
</evidence>
<dbReference type="RefSeq" id="WP_395417453.1">
    <property type="nucleotide sequence ID" value="NZ_JBIPKE010000016.1"/>
</dbReference>
<keyword evidence="8" id="KW-0406">Ion transport</keyword>
<evidence type="ECO:0000313" key="9">
    <source>
        <dbReference type="EMBL" id="MFH6983955.1"/>
    </source>
</evidence>
<evidence type="ECO:0000256" key="2">
    <source>
        <dbReference type="ARBA" id="ARBA00009765"/>
    </source>
</evidence>
<evidence type="ECO:0000256" key="8">
    <source>
        <dbReference type="RuleBase" id="RU362010"/>
    </source>
</evidence>
<dbReference type="InterPro" id="IPR004488">
    <property type="entry name" value="Mg/Co-transport_prot_CorA"/>
</dbReference>
<dbReference type="PANTHER" id="PTHR46494">
    <property type="entry name" value="CORA FAMILY METAL ION TRANSPORTER (EUROFUNG)"/>
    <property type="match status" value="1"/>
</dbReference>
<organism evidence="9 10">
    <name type="scientific">Marinoscillum luteum</name>
    <dbReference type="NCBI Taxonomy" id="861051"/>
    <lineage>
        <taxon>Bacteria</taxon>
        <taxon>Pseudomonadati</taxon>
        <taxon>Bacteroidota</taxon>
        <taxon>Cytophagia</taxon>
        <taxon>Cytophagales</taxon>
        <taxon>Reichenbachiellaceae</taxon>
        <taxon>Marinoscillum</taxon>
    </lineage>
</organism>
<name>A0ABW7N904_9BACT</name>
<reference evidence="9 10" key="1">
    <citation type="journal article" date="2013" name="Int. J. Syst. Evol. Microbiol.">
        <title>Marinoscillum luteum sp. nov., isolated from marine sediment.</title>
        <authorList>
            <person name="Cha I.T."/>
            <person name="Park S.J."/>
            <person name="Kim S.J."/>
            <person name="Kim J.G."/>
            <person name="Jung M.Y."/>
            <person name="Shin K.S."/>
            <person name="Kwon K.K."/>
            <person name="Yang S.H."/>
            <person name="Seo Y.S."/>
            <person name="Rhee S.K."/>
        </authorList>
    </citation>
    <scope>NUCLEOTIDE SEQUENCE [LARGE SCALE GENOMIC DNA]</scope>
    <source>
        <strain evidence="9 10">KCTC 23939</strain>
    </source>
</reference>
<dbReference type="EMBL" id="JBIPKE010000016">
    <property type="protein sequence ID" value="MFH6983955.1"/>
    <property type="molecule type" value="Genomic_DNA"/>
</dbReference>
<dbReference type="InterPro" id="IPR045863">
    <property type="entry name" value="CorA_TM1_TM2"/>
</dbReference>
<dbReference type="SUPFAM" id="SSF143865">
    <property type="entry name" value="CorA soluble domain-like"/>
    <property type="match status" value="1"/>
</dbReference>
<dbReference type="InterPro" id="IPR002523">
    <property type="entry name" value="MgTranspt_CorA/ZnTranspt_ZntB"/>
</dbReference>
<keyword evidence="10" id="KW-1185">Reference proteome</keyword>
<feature type="transmembrane region" description="Helical" evidence="8">
    <location>
        <begin position="344"/>
        <end position="365"/>
    </location>
</feature>
<dbReference type="CDD" id="cd12828">
    <property type="entry name" value="TmCorA-like_1"/>
    <property type="match status" value="1"/>
</dbReference>
<evidence type="ECO:0000313" key="10">
    <source>
        <dbReference type="Proteomes" id="UP001610063"/>
    </source>
</evidence>
<comment type="similarity">
    <text evidence="2 8">Belongs to the CorA metal ion transporter (MIT) (TC 1.A.35) family.</text>
</comment>